<feature type="compositionally biased region" description="Basic and acidic residues" evidence="1">
    <location>
        <begin position="69"/>
        <end position="84"/>
    </location>
</feature>
<organism evidence="2 3">
    <name type="scientific">Dongia rigui</name>
    <dbReference type="NCBI Taxonomy" id="940149"/>
    <lineage>
        <taxon>Bacteria</taxon>
        <taxon>Pseudomonadati</taxon>
        <taxon>Pseudomonadota</taxon>
        <taxon>Alphaproteobacteria</taxon>
        <taxon>Rhodospirillales</taxon>
        <taxon>Dongiaceae</taxon>
        <taxon>Dongia</taxon>
    </lineage>
</organism>
<sequence>MAMRLYRYPDLVARKIVTNRVTLARWQRANGFPASIRLGPNSVAFNADEVDIWVRSRLNNAQSLQSTVDKAEGIHPNDKVKGAL</sequence>
<dbReference type="EMBL" id="JAXCLX010000002">
    <property type="protein sequence ID" value="MDY0873114.1"/>
    <property type="molecule type" value="Genomic_DNA"/>
</dbReference>
<accession>A0ABU5E0T8</accession>
<proteinExistence type="predicted"/>
<reference evidence="2 3" key="1">
    <citation type="journal article" date="2013" name="Antonie Van Leeuwenhoek">
        <title>Dongia rigui sp. nov., isolated from freshwater of a large wetland in Korea.</title>
        <authorList>
            <person name="Baik K.S."/>
            <person name="Hwang Y.M."/>
            <person name="Choi J.S."/>
            <person name="Kwon J."/>
            <person name="Seong C.N."/>
        </authorList>
    </citation>
    <scope>NUCLEOTIDE SEQUENCE [LARGE SCALE GENOMIC DNA]</scope>
    <source>
        <strain evidence="2 3">04SU4-P</strain>
    </source>
</reference>
<dbReference type="RefSeq" id="WP_320501579.1">
    <property type="nucleotide sequence ID" value="NZ_JAXCLX010000002.1"/>
</dbReference>
<comment type="caution">
    <text evidence="2">The sequence shown here is derived from an EMBL/GenBank/DDBJ whole genome shotgun (WGS) entry which is preliminary data.</text>
</comment>
<dbReference type="InterPro" id="IPR010260">
    <property type="entry name" value="AlpA"/>
</dbReference>
<evidence type="ECO:0000256" key="1">
    <source>
        <dbReference type="SAM" id="MobiDB-lite"/>
    </source>
</evidence>
<protein>
    <submittedName>
        <fullName evidence="2">AlpA family phage regulatory protein</fullName>
    </submittedName>
</protein>
<evidence type="ECO:0000313" key="3">
    <source>
        <dbReference type="Proteomes" id="UP001271769"/>
    </source>
</evidence>
<dbReference type="Pfam" id="PF05930">
    <property type="entry name" value="Phage_AlpA"/>
    <property type="match status" value="1"/>
</dbReference>
<evidence type="ECO:0000313" key="2">
    <source>
        <dbReference type="EMBL" id="MDY0873114.1"/>
    </source>
</evidence>
<keyword evidence="3" id="KW-1185">Reference proteome</keyword>
<gene>
    <name evidence="2" type="ORF">SMD31_14325</name>
</gene>
<feature type="region of interest" description="Disordered" evidence="1">
    <location>
        <begin position="65"/>
        <end position="84"/>
    </location>
</feature>
<dbReference type="Proteomes" id="UP001271769">
    <property type="component" value="Unassembled WGS sequence"/>
</dbReference>
<name>A0ABU5E0T8_9PROT</name>